<keyword evidence="3 6" id="KW-0812">Transmembrane</keyword>
<accession>A0A158PHB6</accession>
<reference evidence="7 8" key="2">
    <citation type="submission" date="2018-11" db="EMBL/GenBank/DDBJ databases">
        <authorList>
            <consortium name="Pathogen Informatics"/>
        </authorList>
    </citation>
    <scope>NUCLEOTIDE SEQUENCE [LARGE SCALE GENOMIC DNA]</scope>
    <source>
        <strain evidence="7 8">Costa Rica</strain>
    </source>
</reference>
<dbReference type="GO" id="GO:0051453">
    <property type="term" value="P:regulation of intracellular pH"/>
    <property type="evidence" value="ECO:0007669"/>
    <property type="project" value="TreeGrafter"/>
</dbReference>
<dbReference type="EMBL" id="UYYA01003928">
    <property type="protein sequence ID" value="VDM57808.1"/>
    <property type="molecule type" value="Genomic_DNA"/>
</dbReference>
<protein>
    <recommendedName>
        <fullName evidence="6">Battenin</fullName>
    </recommendedName>
</protein>
<feature type="transmembrane region" description="Helical" evidence="6">
    <location>
        <begin position="105"/>
        <end position="126"/>
    </location>
</feature>
<proteinExistence type="inferred from homology"/>
<feature type="transmembrane region" description="Helical" evidence="6">
    <location>
        <begin position="80"/>
        <end position="99"/>
    </location>
</feature>
<feature type="transmembrane region" description="Helical" evidence="6">
    <location>
        <begin position="250"/>
        <end position="273"/>
    </location>
</feature>
<feature type="transmembrane region" description="Helical" evidence="6">
    <location>
        <begin position="279"/>
        <end position="302"/>
    </location>
</feature>
<dbReference type="GO" id="GO:0012505">
    <property type="term" value="C:endomembrane system"/>
    <property type="evidence" value="ECO:0007669"/>
    <property type="project" value="UniProtKB-SubCell"/>
</dbReference>
<evidence type="ECO:0000256" key="5">
    <source>
        <dbReference type="ARBA" id="ARBA00023136"/>
    </source>
</evidence>
<keyword evidence="4 6" id="KW-1133">Transmembrane helix</keyword>
<organism evidence="9">
    <name type="scientific">Angiostrongylus costaricensis</name>
    <name type="common">Nematode worm</name>
    <dbReference type="NCBI Taxonomy" id="334426"/>
    <lineage>
        <taxon>Eukaryota</taxon>
        <taxon>Metazoa</taxon>
        <taxon>Ecdysozoa</taxon>
        <taxon>Nematoda</taxon>
        <taxon>Chromadorea</taxon>
        <taxon>Rhabditida</taxon>
        <taxon>Rhabditina</taxon>
        <taxon>Rhabditomorpha</taxon>
        <taxon>Strongyloidea</taxon>
        <taxon>Metastrongylidae</taxon>
        <taxon>Angiostrongylus</taxon>
    </lineage>
</organism>
<name>A0A158PHB6_ANGCS</name>
<dbReference type="AlphaFoldDB" id="A0A158PHB6"/>
<comment type="caution">
    <text evidence="6">Lacks conserved residue(s) required for the propagation of feature annotation.</text>
</comment>
<dbReference type="PRINTS" id="PR01315">
    <property type="entry name" value="BATTENIN"/>
</dbReference>
<evidence type="ECO:0000313" key="8">
    <source>
        <dbReference type="Proteomes" id="UP000267027"/>
    </source>
</evidence>
<feature type="transmembrane region" description="Helical" evidence="6">
    <location>
        <begin position="51"/>
        <end position="73"/>
    </location>
</feature>
<dbReference type="Proteomes" id="UP000267027">
    <property type="component" value="Unassembled WGS sequence"/>
</dbReference>
<dbReference type="PANTHER" id="PTHR10981">
    <property type="entry name" value="BATTENIN"/>
    <property type="match status" value="1"/>
</dbReference>
<dbReference type="Pfam" id="PF02487">
    <property type="entry name" value="CLN3"/>
    <property type="match status" value="2"/>
</dbReference>
<dbReference type="GO" id="GO:0005765">
    <property type="term" value="C:lysosomal membrane"/>
    <property type="evidence" value="ECO:0007669"/>
    <property type="project" value="UniProtKB-SubCell"/>
</dbReference>
<keyword evidence="8" id="KW-1185">Reference proteome</keyword>
<comment type="subcellular location">
    <subcellularLocation>
        <location evidence="1">Endomembrane system</location>
        <topology evidence="1">Multi-pass membrane protein</topology>
    </subcellularLocation>
    <subcellularLocation>
        <location evidence="6">Lysosome membrane</location>
        <topology evidence="6">Multi-pass membrane protein</topology>
    </subcellularLocation>
</comment>
<sequence>MIILIHISNIASMLFQKLLMQLMNTSVEILVVDISGFQNEITSRLCTSTSVGVVLICITLPAVIVKVMCPFFAHRVLYGIRHFMVCALQIISLLVVVFAESAPPALVGVCFAFLSGGLGEFTYLGLAGHYSKLYSLPDDGHLYSRDTVATWSSGTSTATLIGGFSYAERLKIIQAESICWDGFIKEDSISVSNKISGFLNKYSFQLELITFDCKHGYDTSPRSQHKWYQVMYQVGAFVSWSSLKLVQLNITFIALLPLLQFLNMLLMILNAIYAFVPHFGVMCAIILYEGLIGGASYVNTFYHIHRKKRQRPLPFVFMSVLANISSKRMHCLQADASIREFALSTVIIFDTLGILVADRHHQLIDPRSIGCAEYLNLSNRAVHMQQIENNIMNSNDNEKGRISSLQGRFILLL</sequence>
<evidence type="ECO:0000256" key="6">
    <source>
        <dbReference type="RuleBase" id="RU361113"/>
    </source>
</evidence>
<evidence type="ECO:0000313" key="9">
    <source>
        <dbReference type="WBParaSite" id="ACOC_0000622201-mRNA-1"/>
    </source>
</evidence>
<dbReference type="InterPro" id="IPR003492">
    <property type="entry name" value="Battenin_disease_Cln3"/>
</dbReference>
<dbReference type="PANTHER" id="PTHR10981:SF0">
    <property type="entry name" value="BATTENIN"/>
    <property type="match status" value="1"/>
</dbReference>
<evidence type="ECO:0000256" key="1">
    <source>
        <dbReference type="ARBA" id="ARBA00004127"/>
    </source>
</evidence>
<keyword evidence="2" id="KW-0813">Transport</keyword>
<keyword evidence="5 6" id="KW-0472">Membrane</keyword>
<evidence type="ECO:0000256" key="2">
    <source>
        <dbReference type="ARBA" id="ARBA00022448"/>
    </source>
</evidence>
<dbReference type="WBParaSite" id="ACOC_0000622201-mRNA-1">
    <property type="protein sequence ID" value="ACOC_0000622201-mRNA-1"/>
    <property type="gene ID" value="ACOC_0000622201"/>
</dbReference>
<keyword evidence="6" id="KW-0458">Lysosome</keyword>
<comment type="similarity">
    <text evidence="6">Belongs to the battenin family.</text>
</comment>
<reference evidence="9" key="1">
    <citation type="submission" date="2016-04" db="UniProtKB">
        <authorList>
            <consortium name="WormBaseParasite"/>
        </authorList>
    </citation>
    <scope>IDENTIFICATION</scope>
</reference>
<dbReference type="OrthoDB" id="5965864at2759"/>
<evidence type="ECO:0000256" key="4">
    <source>
        <dbReference type="ARBA" id="ARBA00022989"/>
    </source>
</evidence>
<evidence type="ECO:0000313" key="7">
    <source>
        <dbReference type="EMBL" id="VDM57808.1"/>
    </source>
</evidence>
<evidence type="ECO:0000256" key="3">
    <source>
        <dbReference type="ARBA" id="ARBA00022692"/>
    </source>
</evidence>
<gene>
    <name evidence="7" type="ORF">ACOC_LOCUS6223</name>
</gene>